<keyword evidence="2" id="KW-1003">Cell membrane</keyword>
<keyword evidence="4 8" id="KW-1133">Transmembrane helix</keyword>
<organism evidence="11 12">
    <name type="scientific">Marinicella sediminis</name>
    <dbReference type="NCBI Taxonomy" id="1792834"/>
    <lineage>
        <taxon>Bacteria</taxon>
        <taxon>Pseudomonadati</taxon>
        <taxon>Pseudomonadota</taxon>
        <taxon>Gammaproteobacteria</taxon>
        <taxon>Lysobacterales</taxon>
        <taxon>Marinicellaceae</taxon>
        <taxon>Marinicella</taxon>
    </lineage>
</organism>
<evidence type="ECO:0000256" key="1">
    <source>
        <dbReference type="ARBA" id="ARBA00004651"/>
    </source>
</evidence>
<evidence type="ECO:0000256" key="3">
    <source>
        <dbReference type="ARBA" id="ARBA00022692"/>
    </source>
</evidence>
<dbReference type="InterPro" id="IPR017270">
    <property type="entry name" value="MotA/TolQ/ExbB-rel"/>
</dbReference>
<comment type="subcellular location">
    <subcellularLocation>
        <location evidence="1">Cell membrane</location>
        <topology evidence="1">Multi-pass membrane protein</topology>
    </subcellularLocation>
    <subcellularLocation>
        <location evidence="6">Membrane</location>
        <topology evidence="6">Multi-pass membrane protein</topology>
    </subcellularLocation>
</comment>
<evidence type="ECO:0000256" key="9">
    <source>
        <dbReference type="SAM" id="SignalP"/>
    </source>
</evidence>
<dbReference type="EMBL" id="JBHRTS010000001">
    <property type="protein sequence ID" value="MFC3193113.1"/>
    <property type="molecule type" value="Genomic_DNA"/>
</dbReference>
<comment type="similarity">
    <text evidence="6">Belongs to the exbB/tolQ family.</text>
</comment>
<evidence type="ECO:0000313" key="12">
    <source>
        <dbReference type="Proteomes" id="UP001595533"/>
    </source>
</evidence>
<feature type="transmembrane region" description="Helical" evidence="8">
    <location>
        <begin position="405"/>
        <end position="426"/>
    </location>
</feature>
<evidence type="ECO:0000256" key="6">
    <source>
        <dbReference type="RuleBase" id="RU004057"/>
    </source>
</evidence>
<dbReference type="InterPro" id="IPR002898">
    <property type="entry name" value="MotA_ExbB_proton_chnl"/>
</dbReference>
<keyword evidence="12" id="KW-1185">Reference proteome</keyword>
<keyword evidence="3 8" id="KW-0812">Transmembrane</keyword>
<sequence>MKKQIITLLTLGLMSFASQAQDMSLDQLLNVVQRAATESSQENQRREAEFRQQRDQQRNLLAQARNQLAALERRTEELKTAFDENEITLADLETTLAERAGNLGEMAGTVKVLAGDLRGAIEESMTSAEIDNSRLDFLTQLASQAKLPNIQELRQLWVETQREIIEEGKISRFTTSVRDEQGEVEENVQVTRVGTFNAFDSDGKFLVWKSAADAGTGTGEGELLRLPKQPGAQYASMARSFVNAQQGSLAQVPVDYTRGTILQLVVQTPSIQEKINQGGPVGYVILSLGAFGLIIAIIKFFMLFFSGSKIKSQLKRKQPNQNNALGRIMSVYTENPDSDIETMELKLDEAILRETGPLESGLSFIKVLYVIAPLLGLLGTVVGMIQTFQMITLMGTGDPKSMAGGISMALVTTVLGLVVAIPLTVLHSVLQSMARKQTQVLEEQSAGIVAKMAEK</sequence>
<feature type="region of interest" description="Disordered" evidence="7">
    <location>
        <begin position="36"/>
        <end position="55"/>
    </location>
</feature>
<dbReference type="Pfam" id="PF01618">
    <property type="entry name" value="MotA_ExbB"/>
    <property type="match status" value="1"/>
</dbReference>
<gene>
    <name evidence="11" type="ORF">ACFODZ_02550</name>
</gene>
<accession>A0ABV7J4M5</accession>
<dbReference type="InterPro" id="IPR050790">
    <property type="entry name" value="ExbB/TolQ_transport"/>
</dbReference>
<feature type="transmembrane region" description="Helical" evidence="8">
    <location>
        <begin position="281"/>
        <end position="305"/>
    </location>
</feature>
<dbReference type="PANTHER" id="PTHR30625:SF11">
    <property type="entry name" value="MOTA_TOLQ_EXBB PROTON CHANNEL DOMAIN-CONTAINING PROTEIN"/>
    <property type="match status" value="1"/>
</dbReference>
<dbReference type="PANTHER" id="PTHR30625">
    <property type="entry name" value="PROTEIN TOLQ"/>
    <property type="match status" value="1"/>
</dbReference>
<keyword evidence="5 8" id="KW-0472">Membrane</keyword>
<evidence type="ECO:0000313" key="11">
    <source>
        <dbReference type="EMBL" id="MFC3193113.1"/>
    </source>
</evidence>
<evidence type="ECO:0000256" key="8">
    <source>
        <dbReference type="SAM" id="Phobius"/>
    </source>
</evidence>
<feature type="transmembrane region" description="Helical" evidence="8">
    <location>
        <begin position="367"/>
        <end position="385"/>
    </location>
</feature>
<evidence type="ECO:0000259" key="10">
    <source>
        <dbReference type="Pfam" id="PF01618"/>
    </source>
</evidence>
<feature type="chain" id="PRO_5045297569" evidence="9">
    <location>
        <begin position="21"/>
        <end position="455"/>
    </location>
</feature>
<comment type="caution">
    <text evidence="11">The sequence shown here is derived from an EMBL/GenBank/DDBJ whole genome shotgun (WGS) entry which is preliminary data.</text>
</comment>
<evidence type="ECO:0000256" key="7">
    <source>
        <dbReference type="SAM" id="MobiDB-lite"/>
    </source>
</evidence>
<keyword evidence="9" id="KW-0732">Signal</keyword>
<proteinExistence type="inferred from homology"/>
<feature type="compositionally biased region" description="Basic and acidic residues" evidence="7">
    <location>
        <begin position="43"/>
        <end position="55"/>
    </location>
</feature>
<keyword evidence="6" id="KW-0813">Transport</keyword>
<evidence type="ECO:0000256" key="2">
    <source>
        <dbReference type="ARBA" id="ARBA00022475"/>
    </source>
</evidence>
<keyword evidence="6" id="KW-0653">Protein transport</keyword>
<dbReference type="PIRSF" id="PIRSF037714">
    <property type="entry name" value="TolR"/>
    <property type="match status" value="1"/>
</dbReference>
<protein>
    <submittedName>
        <fullName evidence="11">MotA/TolQ/ExbB proton channel family protein</fullName>
    </submittedName>
</protein>
<evidence type="ECO:0000256" key="5">
    <source>
        <dbReference type="ARBA" id="ARBA00023136"/>
    </source>
</evidence>
<feature type="signal peptide" evidence="9">
    <location>
        <begin position="1"/>
        <end position="20"/>
    </location>
</feature>
<dbReference type="RefSeq" id="WP_077409764.1">
    <property type="nucleotide sequence ID" value="NZ_JBHRTS010000001.1"/>
</dbReference>
<feature type="domain" description="MotA/TolQ/ExbB proton channel" evidence="10">
    <location>
        <begin position="324"/>
        <end position="442"/>
    </location>
</feature>
<reference evidence="12" key="1">
    <citation type="journal article" date="2019" name="Int. J. Syst. Evol. Microbiol.">
        <title>The Global Catalogue of Microorganisms (GCM) 10K type strain sequencing project: providing services to taxonomists for standard genome sequencing and annotation.</title>
        <authorList>
            <consortium name="The Broad Institute Genomics Platform"/>
            <consortium name="The Broad Institute Genome Sequencing Center for Infectious Disease"/>
            <person name="Wu L."/>
            <person name="Ma J."/>
        </authorList>
    </citation>
    <scope>NUCLEOTIDE SEQUENCE [LARGE SCALE GENOMIC DNA]</scope>
    <source>
        <strain evidence="12">KCTC 42953</strain>
    </source>
</reference>
<dbReference type="Proteomes" id="UP001595533">
    <property type="component" value="Unassembled WGS sequence"/>
</dbReference>
<evidence type="ECO:0000256" key="4">
    <source>
        <dbReference type="ARBA" id="ARBA00022989"/>
    </source>
</evidence>
<name>A0ABV7J4M5_9GAMM</name>